<protein>
    <submittedName>
        <fullName evidence="3">Helix-turn-helix transcriptional regulator</fullName>
    </submittedName>
</protein>
<dbReference type="SMART" id="SM00530">
    <property type="entry name" value="HTH_XRE"/>
    <property type="match status" value="1"/>
</dbReference>
<dbReference type="Proteomes" id="UP001551176">
    <property type="component" value="Unassembled WGS sequence"/>
</dbReference>
<dbReference type="InterPro" id="IPR010982">
    <property type="entry name" value="Lambda_DNA-bd_dom_sf"/>
</dbReference>
<dbReference type="CDD" id="cd00093">
    <property type="entry name" value="HTH_XRE"/>
    <property type="match status" value="1"/>
</dbReference>
<keyword evidence="4" id="KW-1185">Reference proteome</keyword>
<dbReference type="Pfam" id="PF13560">
    <property type="entry name" value="HTH_31"/>
    <property type="match status" value="1"/>
</dbReference>
<dbReference type="Gene3D" id="1.10.260.40">
    <property type="entry name" value="lambda repressor-like DNA-binding domains"/>
    <property type="match status" value="1"/>
</dbReference>
<gene>
    <name evidence="3" type="ORF">ABZ921_02385</name>
</gene>
<feature type="region of interest" description="Disordered" evidence="1">
    <location>
        <begin position="135"/>
        <end position="167"/>
    </location>
</feature>
<evidence type="ECO:0000256" key="1">
    <source>
        <dbReference type="SAM" id="MobiDB-lite"/>
    </source>
</evidence>
<name>A0ABV3BEM2_9ACTN</name>
<evidence type="ECO:0000313" key="4">
    <source>
        <dbReference type="Proteomes" id="UP001551176"/>
    </source>
</evidence>
<feature type="compositionally biased region" description="Pro residues" evidence="1">
    <location>
        <begin position="149"/>
        <end position="165"/>
    </location>
</feature>
<dbReference type="InterPro" id="IPR001387">
    <property type="entry name" value="Cro/C1-type_HTH"/>
</dbReference>
<accession>A0ABV3BEM2</accession>
<evidence type="ECO:0000313" key="3">
    <source>
        <dbReference type="EMBL" id="MEU6819448.1"/>
    </source>
</evidence>
<proteinExistence type="predicted"/>
<dbReference type="EMBL" id="JBEYXV010000001">
    <property type="protein sequence ID" value="MEU6819448.1"/>
    <property type="molecule type" value="Genomic_DNA"/>
</dbReference>
<sequence>MRERVCPQCGNTWISQGAGRPGTYCGTKCRQAANRDSRKSRPEPPDTRLVDEQLLQDFHAIQDEVEELLGSLDYSGAPPEDPLRILVRIQQRLDAVTIGLVGRARARGANWTNVGSAMNLTPDTVRHKYATAMERYQRKRAPRTQRPSGPAPRRPAGPDEGPGPGPVRYMITGTFGQHADEEGADVVVCAEELAPALASLHRASGRTLRSVAEQARLSPSYVSRIFAGERLPSWSVVCRLARACGASPAQLRPLWESALTRRGAKRNATPSLHAALRYLHRRAGRPDPVQLAAVNGHLTAQEITAMLESTVVLDWETVQQLVFALDGETAYFEPLWHTAARNSLPQAGLPQTGLPLTGRALPLPPLACPSRGTTGPVAVFRLLTQFNGVLKSNPLLTEHMRMQVRRTIARRARAAAI</sequence>
<comment type="caution">
    <text evidence="3">The sequence shown here is derived from an EMBL/GenBank/DDBJ whole genome shotgun (WGS) entry which is preliminary data.</text>
</comment>
<feature type="domain" description="HTH cro/C1-type" evidence="2">
    <location>
        <begin position="205"/>
        <end position="251"/>
    </location>
</feature>
<reference evidence="3 4" key="1">
    <citation type="submission" date="2024-06" db="EMBL/GenBank/DDBJ databases">
        <title>The Natural Products Discovery Center: Release of the First 8490 Sequenced Strains for Exploring Actinobacteria Biosynthetic Diversity.</title>
        <authorList>
            <person name="Kalkreuter E."/>
            <person name="Kautsar S.A."/>
            <person name="Yang D."/>
            <person name="Bader C.D."/>
            <person name="Teijaro C.N."/>
            <person name="Fluegel L."/>
            <person name="Davis C.M."/>
            <person name="Simpson J.R."/>
            <person name="Lauterbach L."/>
            <person name="Steele A.D."/>
            <person name="Gui C."/>
            <person name="Meng S."/>
            <person name="Li G."/>
            <person name="Viehrig K."/>
            <person name="Ye F."/>
            <person name="Su P."/>
            <person name="Kiefer A.F."/>
            <person name="Nichols A."/>
            <person name="Cepeda A.J."/>
            <person name="Yan W."/>
            <person name="Fan B."/>
            <person name="Jiang Y."/>
            <person name="Adhikari A."/>
            <person name="Zheng C.-J."/>
            <person name="Schuster L."/>
            <person name="Cowan T.M."/>
            <person name="Smanski M.J."/>
            <person name="Chevrette M.G."/>
            <person name="De Carvalho L.P.S."/>
            <person name="Shen B."/>
        </authorList>
    </citation>
    <scope>NUCLEOTIDE SEQUENCE [LARGE SCALE GENOMIC DNA]</scope>
    <source>
        <strain evidence="3 4">NPDC046838</strain>
    </source>
</reference>
<organism evidence="3 4">
    <name type="scientific">Streptomyces atriruber</name>
    <dbReference type="NCBI Taxonomy" id="545121"/>
    <lineage>
        <taxon>Bacteria</taxon>
        <taxon>Bacillati</taxon>
        <taxon>Actinomycetota</taxon>
        <taxon>Actinomycetes</taxon>
        <taxon>Kitasatosporales</taxon>
        <taxon>Streptomycetaceae</taxon>
        <taxon>Streptomyces</taxon>
    </lineage>
</organism>
<dbReference type="PROSITE" id="PS50943">
    <property type="entry name" value="HTH_CROC1"/>
    <property type="match status" value="1"/>
</dbReference>
<dbReference type="RefSeq" id="WP_359343705.1">
    <property type="nucleotide sequence ID" value="NZ_JBEYXV010000001.1"/>
</dbReference>
<evidence type="ECO:0000259" key="2">
    <source>
        <dbReference type="PROSITE" id="PS50943"/>
    </source>
</evidence>
<dbReference type="SUPFAM" id="SSF47413">
    <property type="entry name" value="lambda repressor-like DNA-binding domains"/>
    <property type="match status" value="1"/>
</dbReference>